<dbReference type="InterPro" id="IPR039554">
    <property type="entry name" value="HigA2-like_HTH"/>
</dbReference>
<comment type="caution">
    <text evidence="2">The sequence shown here is derived from an EMBL/GenBank/DDBJ whole genome shotgun (WGS) entry which is preliminary data.</text>
</comment>
<dbReference type="SUPFAM" id="SSF47413">
    <property type="entry name" value="lambda repressor-like DNA-binding domains"/>
    <property type="match status" value="1"/>
</dbReference>
<dbReference type="Pfam" id="PF13744">
    <property type="entry name" value="HTH_37"/>
    <property type="match status" value="1"/>
</dbReference>
<sequence>MATHDTTIQHTTPANGNVFDDLGFPPLEANKLQLKAQLMVTITQWVNEHQLTQQQAAEQLEVSRPRVSDVVNGKIEKFTIDALVDMIEHTGQHVTMNVA</sequence>
<reference evidence="2 3" key="1">
    <citation type="submission" date="2016-11" db="EMBL/GenBank/DDBJ databases">
        <title>Mixed transmission modes and dynamic genome evolution in an obligate animal-bacterial symbiosis.</title>
        <authorList>
            <person name="Russell S.L."/>
            <person name="Corbett-Detig R.B."/>
            <person name="Cavanaugh C.M."/>
        </authorList>
    </citation>
    <scope>NUCLEOTIDE SEQUENCE [LARGE SCALE GENOMIC DNA]</scope>
    <source>
        <strain evidence="2">Sveles-Q1</strain>
    </source>
</reference>
<organism evidence="2 3">
    <name type="scientific">Solemya pervernicosa gill symbiont</name>
    <dbReference type="NCBI Taxonomy" id="642797"/>
    <lineage>
        <taxon>Bacteria</taxon>
        <taxon>Pseudomonadati</taxon>
        <taxon>Pseudomonadota</taxon>
        <taxon>Gammaproteobacteria</taxon>
        <taxon>sulfur-oxidizing symbionts</taxon>
    </lineage>
</organism>
<evidence type="ECO:0000313" key="3">
    <source>
        <dbReference type="Proteomes" id="UP000191110"/>
    </source>
</evidence>
<evidence type="ECO:0000259" key="1">
    <source>
        <dbReference type="Pfam" id="PF13744"/>
    </source>
</evidence>
<gene>
    <name evidence="2" type="ORF">BOW53_08475</name>
</gene>
<dbReference type="Gene3D" id="1.10.260.40">
    <property type="entry name" value="lambda repressor-like DNA-binding domains"/>
    <property type="match status" value="1"/>
</dbReference>
<dbReference type="OrthoDB" id="9788479at2"/>
<keyword evidence="3" id="KW-1185">Reference proteome</keyword>
<dbReference type="RefSeq" id="WP_078483650.1">
    <property type="nucleotide sequence ID" value="NZ_MPRL01000029.1"/>
</dbReference>
<dbReference type="EMBL" id="MPRL01000029">
    <property type="protein sequence ID" value="OOZ40271.1"/>
    <property type="molecule type" value="Genomic_DNA"/>
</dbReference>
<accession>A0A1T2L5D1</accession>
<dbReference type="GO" id="GO:0003677">
    <property type="term" value="F:DNA binding"/>
    <property type="evidence" value="ECO:0007669"/>
    <property type="project" value="InterPro"/>
</dbReference>
<dbReference type="CDD" id="cd00093">
    <property type="entry name" value="HTH_XRE"/>
    <property type="match status" value="1"/>
</dbReference>
<dbReference type="InterPro" id="IPR010982">
    <property type="entry name" value="Lambda_DNA-bd_dom_sf"/>
</dbReference>
<evidence type="ECO:0000313" key="2">
    <source>
        <dbReference type="EMBL" id="OOZ40271.1"/>
    </source>
</evidence>
<feature type="domain" description="HigA2-like helix-turn-helix" evidence="1">
    <location>
        <begin position="18"/>
        <end position="98"/>
    </location>
</feature>
<protein>
    <recommendedName>
        <fullName evidence="1">HigA2-like helix-turn-helix domain-containing protein</fullName>
    </recommendedName>
</protein>
<proteinExistence type="predicted"/>
<dbReference type="AlphaFoldDB" id="A0A1T2L5D1"/>
<dbReference type="Proteomes" id="UP000191110">
    <property type="component" value="Unassembled WGS sequence"/>
</dbReference>
<name>A0A1T2L5D1_9GAMM</name>
<dbReference type="InterPro" id="IPR001387">
    <property type="entry name" value="Cro/C1-type_HTH"/>
</dbReference>